<dbReference type="PANTHER" id="PTHR43477">
    <property type="entry name" value="DIHYDROANTICAPSIN 7-DEHYDROGENASE"/>
    <property type="match status" value="1"/>
</dbReference>
<dbReference type="PANTHER" id="PTHR43477:SF1">
    <property type="entry name" value="DIHYDROANTICAPSIN 7-DEHYDROGENASE"/>
    <property type="match status" value="1"/>
</dbReference>
<name>A0A0C9UVR3_SPHS4</name>
<dbReference type="InterPro" id="IPR057571">
    <property type="entry name" value="SDR_PhqE-like"/>
</dbReference>
<dbReference type="AlphaFoldDB" id="A0A0C9UVR3"/>
<evidence type="ECO:0000256" key="3">
    <source>
        <dbReference type="ARBA" id="ARBA00023002"/>
    </source>
</evidence>
<dbReference type="CDD" id="cd05233">
    <property type="entry name" value="SDR_c"/>
    <property type="match status" value="1"/>
</dbReference>
<gene>
    <name evidence="4" type="ORF">M422DRAFT_264612</name>
</gene>
<evidence type="ECO:0000256" key="2">
    <source>
        <dbReference type="ARBA" id="ARBA00022857"/>
    </source>
</evidence>
<evidence type="ECO:0000256" key="1">
    <source>
        <dbReference type="ARBA" id="ARBA00006484"/>
    </source>
</evidence>
<dbReference type="SUPFAM" id="SSF51735">
    <property type="entry name" value="NAD(P)-binding Rossmann-fold domains"/>
    <property type="match status" value="1"/>
</dbReference>
<organism evidence="4 5">
    <name type="scientific">Sphaerobolus stellatus (strain SS14)</name>
    <dbReference type="NCBI Taxonomy" id="990650"/>
    <lineage>
        <taxon>Eukaryota</taxon>
        <taxon>Fungi</taxon>
        <taxon>Dikarya</taxon>
        <taxon>Basidiomycota</taxon>
        <taxon>Agaricomycotina</taxon>
        <taxon>Agaricomycetes</taxon>
        <taxon>Phallomycetidae</taxon>
        <taxon>Geastrales</taxon>
        <taxon>Sphaerobolaceae</taxon>
        <taxon>Sphaerobolus</taxon>
    </lineage>
</organism>
<sequence length="306" mass="32290">MALLANKIILLFGRSSGIGFGIAEVGLKSGAATVIVASSNEERIQGAVKRLQEGKFGAGEVKGFSVDAKDEAAVNNLLTDVGEVDHIAWSAGDNLPLGFPNIALDVMKFTFDVRFWGAVVVAKNAKFRAGGSFTLTTGTVLLKSSKAWSLAAAITGAIDSFTRGLAVDLGPVRVNSVCPGFVNTELLTNFWKELLSEQVDTILADTAEKLLVKQVAGPDAIAEACLFLMNTEFSPSTASINNDLFTIVTAAAPGHYKEAFSTSTTAPYTLTFMITILVIDTSNIKPTFVTPSKVFIDLGGNGKRTS</sequence>
<dbReference type="Gene3D" id="3.40.50.720">
    <property type="entry name" value="NAD(P)-binding Rossmann-like Domain"/>
    <property type="match status" value="1"/>
</dbReference>
<accession>A0A0C9UVR3</accession>
<evidence type="ECO:0000313" key="4">
    <source>
        <dbReference type="EMBL" id="KIJ33362.1"/>
    </source>
</evidence>
<protein>
    <submittedName>
        <fullName evidence="4">Uncharacterized protein</fullName>
    </submittedName>
</protein>
<comment type="similarity">
    <text evidence="1">Belongs to the short-chain dehydrogenases/reductases (SDR) family.</text>
</comment>
<dbReference type="InterPro" id="IPR036291">
    <property type="entry name" value="NAD(P)-bd_dom_sf"/>
</dbReference>
<dbReference type="GO" id="GO:0016491">
    <property type="term" value="F:oxidoreductase activity"/>
    <property type="evidence" value="ECO:0007669"/>
    <property type="project" value="UniProtKB-KW"/>
</dbReference>
<keyword evidence="5" id="KW-1185">Reference proteome</keyword>
<dbReference type="OrthoDB" id="294295at2759"/>
<proteinExistence type="inferred from homology"/>
<dbReference type="EMBL" id="KN837213">
    <property type="protein sequence ID" value="KIJ33362.1"/>
    <property type="molecule type" value="Genomic_DNA"/>
</dbReference>
<dbReference type="Proteomes" id="UP000054279">
    <property type="component" value="Unassembled WGS sequence"/>
</dbReference>
<dbReference type="HOGENOM" id="CLU_010194_15_0_1"/>
<keyword evidence="3" id="KW-0560">Oxidoreductase</keyword>
<dbReference type="InterPro" id="IPR051122">
    <property type="entry name" value="SDR_DHRS6-like"/>
</dbReference>
<keyword evidence="2" id="KW-0521">NADP</keyword>
<dbReference type="Pfam" id="PF23441">
    <property type="entry name" value="SDR"/>
    <property type="match status" value="1"/>
</dbReference>
<dbReference type="InterPro" id="IPR002347">
    <property type="entry name" value="SDR_fam"/>
</dbReference>
<dbReference type="PRINTS" id="PR00081">
    <property type="entry name" value="GDHRDH"/>
</dbReference>
<reference evidence="4 5" key="1">
    <citation type="submission" date="2014-06" db="EMBL/GenBank/DDBJ databases">
        <title>Evolutionary Origins and Diversification of the Mycorrhizal Mutualists.</title>
        <authorList>
            <consortium name="DOE Joint Genome Institute"/>
            <consortium name="Mycorrhizal Genomics Consortium"/>
            <person name="Kohler A."/>
            <person name="Kuo A."/>
            <person name="Nagy L.G."/>
            <person name="Floudas D."/>
            <person name="Copeland A."/>
            <person name="Barry K.W."/>
            <person name="Cichocki N."/>
            <person name="Veneault-Fourrey C."/>
            <person name="LaButti K."/>
            <person name="Lindquist E.A."/>
            <person name="Lipzen A."/>
            <person name="Lundell T."/>
            <person name="Morin E."/>
            <person name="Murat C."/>
            <person name="Riley R."/>
            <person name="Ohm R."/>
            <person name="Sun H."/>
            <person name="Tunlid A."/>
            <person name="Henrissat B."/>
            <person name="Grigoriev I.V."/>
            <person name="Hibbett D.S."/>
            <person name="Martin F."/>
        </authorList>
    </citation>
    <scope>NUCLEOTIDE SEQUENCE [LARGE SCALE GENOMIC DNA]</scope>
    <source>
        <strain evidence="4 5">SS14</strain>
    </source>
</reference>
<evidence type="ECO:0000313" key="5">
    <source>
        <dbReference type="Proteomes" id="UP000054279"/>
    </source>
</evidence>